<dbReference type="NCBIfam" id="NF000996">
    <property type="entry name" value="PRK00105.1"/>
    <property type="match status" value="1"/>
</dbReference>
<dbReference type="EC" id="2.4.2.21" evidence="4 11"/>
<dbReference type="RefSeq" id="WP_094264553.1">
    <property type="nucleotide sequence ID" value="NZ_NOWF01000006.1"/>
</dbReference>
<keyword evidence="6 11" id="KW-0169">Cobalamin biosynthesis</keyword>
<dbReference type="Gene3D" id="3.40.50.10210">
    <property type="match status" value="1"/>
</dbReference>
<evidence type="ECO:0000256" key="10">
    <source>
        <dbReference type="ARBA" id="ARBA00047340"/>
    </source>
</evidence>
<organism evidence="12 13">
    <name type="scientific">Paludifilum halophilum</name>
    <dbReference type="NCBI Taxonomy" id="1642702"/>
    <lineage>
        <taxon>Bacteria</taxon>
        <taxon>Bacillati</taxon>
        <taxon>Bacillota</taxon>
        <taxon>Bacilli</taxon>
        <taxon>Bacillales</taxon>
        <taxon>Thermoactinomycetaceae</taxon>
        <taxon>Paludifilum</taxon>
    </lineage>
</organism>
<evidence type="ECO:0000256" key="3">
    <source>
        <dbReference type="ARBA" id="ARBA00007110"/>
    </source>
</evidence>
<dbReference type="UniPathway" id="UPA00061">
    <property type="reaction ID" value="UER00516"/>
</dbReference>
<proteinExistence type="inferred from homology"/>
<dbReference type="PANTHER" id="PTHR43463:SF1">
    <property type="entry name" value="NICOTINATE-NUCLEOTIDE--DIMETHYLBENZIMIDAZOLE PHOSPHORIBOSYLTRANSFERASE"/>
    <property type="match status" value="1"/>
</dbReference>
<comment type="caution">
    <text evidence="12">The sequence shown here is derived from an EMBL/GenBank/DDBJ whole genome shotgun (WGS) entry which is preliminary data.</text>
</comment>
<comment type="similarity">
    <text evidence="3 11">Belongs to the CobT family.</text>
</comment>
<gene>
    <name evidence="11 12" type="primary">cobT</name>
    <name evidence="12" type="ORF">CHM34_10395</name>
</gene>
<protein>
    <recommendedName>
        <fullName evidence="5 11">Nicotinate-nucleotide--dimethylbenzimidazole phosphoribosyltransferase</fullName>
        <shortName evidence="11">NN:DBI PRT</shortName>
        <ecNumber evidence="4 11">2.4.2.21</ecNumber>
    </recommendedName>
    <alternativeName>
        <fullName evidence="9 11">N(1)-alpha-phosphoribosyltransferase</fullName>
    </alternativeName>
</protein>
<dbReference type="GO" id="GO:0009236">
    <property type="term" value="P:cobalamin biosynthetic process"/>
    <property type="evidence" value="ECO:0007669"/>
    <property type="project" value="UniProtKB-UniRule"/>
</dbReference>
<evidence type="ECO:0000256" key="7">
    <source>
        <dbReference type="ARBA" id="ARBA00022676"/>
    </source>
</evidence>
<name>A0A235B5Y9_9BACL</name>
<evidence type="ECO:0000256" key="1">
    <source>
        <dbReference type="ARBA" id="ARBA00002197"/>
    </source>
</evidence>
<accession>A0A235B5Y9</accession>
<dbReference type="InterPro" id="IPR036087">
    <property type="entry name" value="Nict_dMeBzImd_PRibTrfase_sf"/>
</dbReference>
<dbReference type="SUPFAM" id="SSF52733">
    <property type="entry name" value="Nicotinate mononucleotide:5,6-dimethylbenzimidazole phosphoribosyltransferase (CobT)"/>
    <property type="match status" value="1"/>
</dbReference>
<dbReference type="AlphaFoldDB" id="A0A235B5Y9"/>
<dbReference type="Gene3D" id="1.10.1610.10">
    <property type="match status" value="1"/>
</dbReference>
<evidence type="ECO:0000256" key="9">
    <source>
        <dbReference type="ARBA" id="ARBA00030686"/>
    </source>
</evidence>
<evidence type="ECO:0000256" key="6">
    <source>
        <dbReference type="ARBA" id="ARBA00022573"/>
    </source>
</evidence>
<dbReference type="InterPro" id="IPR023195">
    <property type="entry name" value="Nict_dMeBzImd_PRibTrfase_N"/>
</dbReference>
<evidence type="ECO:0000313" key="12">
    <source>
        <dbReference type="EMBL" id="OYD07317.1"/>
    </source>
</evidence>
<keyword evidence="8 11" id="KW-0808">Transferase</keyword>
<dbReference type="NCBIfam" id="TIGR03160">
    <property type="entry name" value="cobT_DBIPRT"/>
    <property type="match status" value="1"/>
</dbReference>
<comment type="catalytic activity">
    <reaction evidence="10 11">
        <text>5,6-dimethylbenzimidazole + nicotinate beta-D-ribonucleotide = alpha-ribazole 5'-phosphate + nicotinate + H(+)</text>
        <dbReference type="Rhea" id="RHEA:11196"/>
        <dbReference type="ChEBI" id="CHEBI:15378"/>
        <dbReference type="ChEBI" id="CHEBI:15890"/>
        <dbReference type="ChEBI" id="CHEBI:32544"/>
        <dbReference type="ChEBI" id="CHEBI:57502"/>
        <dbReference type="ChEBI" id="CHEBI:57918"/>
        <dbReference type="EC" id="2.4.2.21"/>
    </reaction>
</comment>
<keyword evidence="13" id="KW-1185">Reference proteome</keyword>
<dbReference type="OrthoDB" id="9781491at2"/>
<dbReference type="EMBL" id="NOWF01000006">
    <property type="protein sequence ID" value="OYD07317.1"/>
    <property type="molecule type" value="Genomic_DNA"/>
</dbReference>
<dbReference type="InterPro" id="IPR017846">
    <property type="entry name" value="Nict_dMeBzImd_PRibTrfase_bact"/>
</dbReference>
<evidence type="ECO:0000313" key="13">
    <source>
        <dbReference type="Proteomes" id="UP000215459"/>
    </source>
</evidence>
<sequence>MERWNELQRWMETIPPVDVEVEEKARKHVDNLTKPLGALGQLEEIVVRLAGMTGEVVPSIRQKATVVMCGDHGVTEEGVSAYPREVTGMMIHNFCRGKAAVNVLSKQFGSRVWVVDVGSRLEELPQGVIPCKIRAGTDNMAQGPAMTRKEAVEALWAGVDMACRMKEEGVQLLAVGEMGIGNTTAGTALTAALTEEPVAGLVGPGTGLDPEALERKRQVIERSLAVNQPDPKDPLDALAKVGGLEIAAMAGVALGASALRLPVVIDGWISTVAAWTAVRMAPRVQPYLIASHLSTEPGHRVLLDRLRLNPLIRADMRLGEGSGAVLAFPLLDGAVAAAEGMATFAELGL</sequence>
<dbReference type="Pfam" id="PF02277">
    <property type="entry name" value="DBI_PRT"/>
    <property type="match status" value="1"/>
</dbReference>
<evidence type="ECO:0000256" key="5">
    <source>
        <dbReference type="ARBA" id="ARBA00015486"/>
    </source>
</evidence>
<dbReference type="FunFam" id="3.40.50.10210:FF:000001">
    <property type="entry name" value="Nicotinate-nucleotide--dimethylbenzimidazole phosphoribosyltransferase"/>
    <property type="match status" value="1"/>
</dbReference>
<dbReference type="InterPro" id="IPR003200">
    <property type="entry name" value="Nict_dMeBzImd_PRibTrfase"/>
</dbReference>
<dbReference type="PANTHER" id="PTHR43463">
    <property type="entry name" value="NICOTINATE-NUCLEOTIDE--DIMETHYLBENZIMIDAZOLE PHOSPHORIBOSYLTRANSFERASE"/>
    <property type="match status" value="1"/>
</dbReference>
<comment type="function">
    <text evidence="1 11">Catalyzes the synthesis of alpha-ribazole-5'-phosphate from nicotinate mononucleotide (NAMN) and 5,6-dimethylbenzimidazole (DMB).</text>
</comment>
<reference evidence="12 13" key="1">
    <citation type="submission" date="2017-07" db="EMBL/GenBank/DDBJ databases">
        <title>The genome sequence of Paludifilum halophilum highlights mechanisms for microbial adaptation to high salt environemnts.</title>
        <authorList>
            <person name="Belbahri L."/>
        </authorList>
    </citation>
    <scope>NUCLEOTIDE SEQUENCE [LARGE SCALE GENOMIC DNA]</scope>
    <source>
        <strain evidence="12 13">DSM 102817</strain>
    </source>
</reference>
<evidence type="ECO:0000256" key="11">
    <source>
        <dbReference type="HAMAP-Rule" id="MF_00230"/>
    </source>
</evidence>
<dbReference type="GO" id="GO:0008939">
    <property type="term" value="F:nicotinate-nucleotide-dimethylbenzimidazole phosphoribosyltransferase activity"/>
    <property type="evidence" value="ECO:0007669"/>
    <property type="project" value="UniProtKB-UniRule"/>
</dbReference>
<keyword evidence="7 11" id="KW-0328">Glycosyltransferase</keyword>
<dbReference type="CDD" id="cd02439">
    <property type="entry name" value="DMB-PRT_CobT"/>
    <property type="match status" value="1"/>
</dbReference>
<evidence type="ECO:0000256" key="4">
    <source>
        <dbReference type="ARBA" id="ARBA00011991"/>
    </source>
</evidence>
<evidence type="ECO:0000256" key="8">
    <source>
        <dbReference type="ARBA" id="ARBA00022679"/>
    </source>
</evidence>
<comment type="pathway">
    <text evidence="2 11">Nucleoside biosynthesis; alpha-ribazole biosynthesis; alpha-ribazole from 5,6-dimethylbenzimidazole: step 1/2.</text>
</comment>
<feature type="active site" description="Proton acceptor" evidence="11">
    <location>
        <position position="320"/>
    </location>
</feature>
<evidence type="ECO:0000256" key="2">
    <source>
        <dbReference type="ARBA" id="ARBA00005049"/>
    </source>
</evidence>
<dbReference type="Proteomes" id="UP000215459">
    <property type="component" value="Unassembled WGS sequence"/>
</dbReference>
<dbReference type="HAMAP" id="MF_00230">
    <property type="entry name" value="CobT"/>
    <property type="match status" value="1"/>
</dbReference>